<evidence type="ECO:0000313" key="2">
    <source>
        <dbReference type="Proteomes" id="UP000039865"/>
    </source>
</evidence>
<proteinExistence type="predicted"/>
<dbReference type="AlphaFoldDB" id="A0A078AY46"/>
<evidence type="ECO:0000313" key="1">
    <source>
        <dbReference type="EMBL" id="CDW87089.1"/>
    </source>
</evidence>
<keyword evidence="2" id="KW-1185">Reference proteome</keyword>
<gene>
    <name evidence="1" type="primary">Contig18122.g19266</name>
    <name evidence="1" type="ORF">STYLEM_16191</name>
</gene>
<dbReference type="InParanoid" id="A0A078AY46"/>
<dbReference type="EMBL" id="CCKQ01015268">
    <property type="protein sequence ID" value="CDW87089.1"/>
    <property type="molecule type" value="Genomic_DNA"/>
</dbReference>
<protein>
    <submittedName>
        <fullName evidence="1">Uncharacterized protein</fullName>
    </submittedName>
</protein>
<accession>A0A078AY46</accession>
<name>A0A078AY46_STYLE</name>
<organism evidence="1 2">
    <name type="scientific">Stylonychia lemnae</name>
    <name type="common">Ciliate</name>
    <dbReference type="NCBI Taxonomy" id="5949"/>
    <lineage>
        <taxon>Eukaryota</taxon>
        <taxon>Sar</taxon>
        <taxon>Alveolata</taxon>
        <taxon>Ciliophora</taxon>
        <taxon>Intramacronucleata</taxon>
        <taxon>Spirotrichea</taxon>
        <taxon>Stichotrichia</taxon>
        <taxon>Sporadotrichida</taxon>
        <taxon>Oxytrichidae</taxon>
        <taxon>Stylonychinae</taxon>
        <taxon>Stylonychia</taxon>
    </lineage>
</organism>
<reference evidence="1 2" key="1">
    <citation type="submission" date="2014-06" db="EMBL/GenBank/DDBJ databases">
        <authorList>
            <person name="Swart Estienne"/>
        </authorList>
    </citation>
    <scope>NUCLEOTIDE SEQUENCE [LARGE SCALE GENOMIC DNA]</scope>
    <source>
        <strain evidence="1 2">130c</strain>
    </source>
</reference>
<sequence>MLIDNTSQNTRATLGSVNTDEPFVFEPPKHIHYQPLRIGTVGRKTKLEEILDNIKLSFEQYIWYTDVSKVESLRPMDSKQFCFKLKFYKKDGNFKIPQKEFDFTCKDSEAFFTVQHVIQRQMPLNWQQFFEKNIDIQANDCYQFHAYLLKTNRFGSAQPRFIMLTSFWMINAKASFDKTNGEVKFEKMKWKIPIEAVIRVQIKESQQKYNVKIYSEFERQNKVLVENNLKKIKKTERDFTFNDITTCRDFIFHLKRIYHLHNCCGVDNKTPPLLVEIK</sequence>
<dbReference type="Proteomes" id="UP000039865">
    <property type="component" value="Unassembled WGS sequence"/>
</dbReference>